<evidence type="ECO:0000313" key="4">
    <source>
        <dbReference type="EMBL" id="MQY49220.1"/>
    </source>
</evidence>
<protein>
    <submittedName>
        <fullName evidence="4">ABC transporter substrate-binding protein</fullName>
    </submittedName>
</protein>
<dbReference type="Gene3D" id="3.40.190.10">
    <property type="entry name" value="Periplasmic binding protein-like II"/>
    <property type="match status" value="2"/>
</dbReference>
<accession>A0A6A8AHG7</accession>
<evidence type="ECO:0000256" key="2">
    <source>
        <dbReference type="SAM" id="MobiDB-lite"/>
    </source>
</evidence>
<dbReference type="PANTHER" id="PTHR30006">
    <property type="entry name" value="THIAMINE-BINDING PERIPLASMIC PROTEIN-RELATED"/>
    <property type="match status" value="1"/>
</dbReference>
<dbReference type="AlphaFoldDB" id="A0A6A8AHG7"/>
<dbReference type="Pfam" id="PF13531">
    <property type="entry name" value="SBP_bac_11"/>
    <property type="match status" value="1"/>
</dbReference>
<dbReference type="RefSeq" id="WP_153358731.1">
    <property type="nucleotide sequence ID" value="NZ_JAYKOO010000008.1"/>
</dbReference>
<gene>
    <name evidence="4" type="ORF">GAO09_24595</name>
</gene>
<keyword evidence="5" id="KW-1185">Reference proteome</keyword>
<keyword evidence="1 3" id="KW-0732">Signal</keyword>
<comment type="caution">
    <text evidence="4">The sequence shown here is derived from an EMBL/GenBank/DDBJ whole genome shotgun (WGS) entry which is preliminary data.</text>
</comment>
<feature type="signal peptide" evidence="3">
    <location>
        <begin position="1"/>
        <end position="26"/>
    </location>
</feature>
<dbReference type="PANTHER" id="PTHR30006:SF2">
    <property type="entry name" value="ABC TRANSPORTER SUBSTRATE-BINDING PROTEIN"/>
    <property type="match status" value="1"/>
</dbReference>
<evidence type="ECO:0000256" key="3">
    <source>
        <dbReference type="SAM" id="SignalP"/>
    </source>
</evidence>
<reference evidence="4 5" key="1">
    <citation type="submission" date="2019-11" db="EMBL/GenBank/DDBJ databases">
        <title>Genome analysis of Rhizobacterium cereale a novel genus and species isolated from maize roots in North Spain.</title>
        <authorList>
            <person name="Menendez E."/>
            <person name="Flores-Felix J.D."/>
            <person name="Ramirez-Bahena M.-H."/>
            <person name="Igual J.M."/>
            <person name="Garcia-Fraile P."/>
            <person name="Peix A."/>
            <person name="Velazquez E."/>
        </authorList>
    </citation>
    <scope>NUCLEOTIDE SEQUENCE [LARGE SCALE GENOMIC DNA]</scope>
    <source>
        <strain evidence="4 5">RZME27</strain>
    </source>
</reference>
<feature type="chain" id="PRO_5025620941" evidence="3">
    <location>
        <begin position="27"/>
        <end position="372"/>
    </location>
</feature>
<proteinExistence type="predicted"/>
<name>A0A6A8AHG7_9HYPH</name>
<organism evidence="4 5">
    <name type="scientific">Endobacterium cereale</name>
    <dbReference type="NCBI Taxonomy" id="2663029"/>
    <lineage>
        <taxon>Bacteria</taxon>
        <taxon>Pseudomonadati</taxon>
        <taxon>Pseudomonadota</taxon>
        <taxon>Alphaproteobacteria</taxon>
        <taxon>Hyphomicrobiales</taxon>
        <taxon>Rhizobiaceae</taxon>
        <taxon>Endobacterium</taxon>
    </lineage>
</organism>
<evidence type="ECO:0000256" key="1">
    <source>
        <dbReference type="ARBA" id="ARBA00022729"/>
    </source>
</evidence>
<dbReference type="SUPFAM" id="SSF53850">
    <property type="entry name" value="Periplasmic binding protein-like II"/>
    <property type="match status" value="1"/>
</dbReference>
<dbReference type="EMBL" id="WIXI01000050">
    <property type="protein sequence ID" value="MQY49220.1"/>
    <property type="molecule type" value="Genomic_DNA"/>
</dbReference>
<dbReference type="Proteomes" id="UP000435138">
    <property type="component" value="Unassembled WGS sequence"/>
</dbReference>
<evidence type="ECO:0000313" key="5">
    <source>
        <dbReference type="Proteomes" id="UP000435138"/>
    </source>
</evidence>
<sequence>MRLSRTLISSLMLSAAVVLGATSAGAEEAFDLNAMIEAAKKEAPITVYDSTGKIVEQAKAFSEKYGVKATGVKSGAPETLEIVIREAQANNVKADVVILADAPAALSQIVAKGYAKSWLPTDLAKDIPALYQDPLTVVLAPNVWTYNTALHDKCPVSNIWQLTEAEWKGKIAMQDPVGKPSYTDWFNQLATHADKAVADAYQAQYGKPLKTDEASATAAWVKALAANSPLLTDSDGAAAESIGAPDTKESFVGLVSTAKYRDNKDGMKLGLCAGLSPFSGWTYPSLGLIASGTKSPNAAKLFIRYMMTAEGIAPQAKDGKMSTNTTIGLPDNEPSGVGKVRDQLLSYDASTGGDDWEARQDWQDLWSLNYKK</sequence>
<feature type="region of interest" description="Disordered" evidence="2">
    <location>
        <begin position="316"/>
        <end position="339"/>
    </location>
</feature>